<dbReference type="STRING" id="41431.PCC8801_1517"/>
<feature type="compositionally biased region" description="Polar residues" evidence="1">
    <location>
        <begin position="81"/>
        <end position="90"/>
    </location>
</feature>
<gene>
    <name evidence="2" type="ordered locus">PCC8801_1517</name>
</gene>
<dbReference type="KEGG" id="cyp:PCC8801_1517"/>
<feature type="region of interest" description="Disordered" evidence="1">
    <location>
        <begin position="136"/>
        <end position="155"/>
    </location>
</feature>
<dbReference type="HOGENOM" id="CLU_054211_0_0_3"/>
<proteinExistence type="predicted"/>
<dbReference type="Proteomes" id="UP000008204">
    <property type="component" value="Chromosome"/>
</dbReference>
<evidence type="ECO:0000313" key="3">
    <source>
        <dbReference type="Proteomes" id="UP000008204"/>
    </source>
</evidence>
<evidence type="ECO:0000256" key="1">
    <source>
        <dbReference type="SAM" id="MobiDB-lite"/>
    </source>
</evidence>
<evidence type="ECO:0000313" key="2">
    <source>
        <dbReference type="EMBL" id="ACK65572.1"/>
    </source>
</evidence>
<name>B7JUM8_RIPO1</name>
<dbReference type="AlphaFoldDB" id="B7JUM8"/>
<reference evidence="3" key="1">
    <citation type="journal article" date="2011" name="MBio">
        <title>Novel metabolic attributes of the genus Cyanothece, comprising a group of unicellular nitrogen-fixing Cyanobacteria.</title>
        <authorList>
            <person name="Bandyopadhyay A."/>
            <person name="Elvitigala T."/>
            <person name="Welsh E."/>
            <person name="Stockel J."/>
            <person name="Liberton M."/>
            <person name="Min H."/>
            <person name="Sherman L.A."/>
            <person name="Pakrasi H.B."/>
        </authorList>
    </citation>
    <scope>NUCLEOTIDE SEQUENCE [LARGE SCALE GENOMIC DNA]</scope>
    <source>
        <strain evidence="3">PCC 8801</strain>
    </source>
</reference>
<dbReference type="RefSeq" id="WP_012594845.1">
    <property type="nucleotide sequence ID" value="NC_011726.1"/>
</dbReference>
<feature type="compositionally biased region" description="Pro residues" evidence="1">
    <location>
        <begin position="197"/>
        <end position="223"/>
    </location>
</feature>
<feature type="region of interest" description="Disordered" evidence="1">
    <location>
        <begin position="81"/>
        <end position="101"/>
    </location>
</feature>
<dbReference type="EMBL" id="CP001287">
    <property type="protein sequence ID" value="ACK65572.1"/>
    <property type="molecule type" value="Genomic_DNA"/>
</dbReference>
<accession>B7JUM8</accession>
<dbReference type="eggNOG" id="ENOG5031IQT">
    <property type="taxonomic scope" value="Bacteria"/>
</dbReference>
<protein>
    <submittedName>
        <fullName evidence="2">Uncharacterized protein</fullName>
    </submittedName>
</protein>
<feature type="compositionally biased region" description="Polar residues" evidence="1">
    <location>
        <begin position="227"/>
        <end position="236"/>
    </location>
</feature>
<dbReference type="OrthoDB" id="482635at2"/>
<organism evidence="2 3">
    <name type="scientific">Rippkaea orientalis (strain PCC 8801 / RF-1)</name>
    <name type="common">Cyanothece sp. (strain PCC 8801)</name>
    <dbReference type="NCBI Taxonomy" id="41431"/>
    <lineage>
        <taxon>Bacteria</taxon>
        <taxon>Bacillati</taxon>
        <taxon>Cyanobacteriota</taxon>
        <taxon>Cyanophyceae</taxon>
        <taxon>Oscillatoriophycideae</taxon>
        <taxon>Chroococcales</taxon>
        <taxon>Aphanothecaceae</taxon>
        <taxon>Rippkaea</taxon>
        <taxon>Rippkaea orientalis</taxon>
    </lineage>
</organism>
<feature type="region of interest" description="Disordered" evidence="1">
    <location>
        <begin position="190"/>
        <end position="244"/>
    </location>
</feature>
<feature type="compositionally biased region" description="Low complexity" evidence="1">
    <location>
        <begin position="144"/>
        <end position="155"/>
    </location>
</feature>
<keyword evidence="3" id="KW-1185">Reference proteome</keyword>
<sequence>MMLTQFRMRYPQGSLISELITIDHGKYIVRVLIQVGTVTLATGLAAASSIEEAEDRARDRALAVVPLDNIPVTSLEVKITPSTTQVSPELSQEPEPEATPSNTLVPEVRVVEPKQPAKVIAKGALSAIAQSEPLILTTEEESPKPSSSAKKARSSTKVAKAAVADEMPWDSLVIPEQPLETSISSVEQAQFSEVTPEPIPEKPLPIPEVTPEPIPEKPLPIPETPVKQATPSTSEQDLAESQPDGQALDFSEIIARSDVEMKRLGWTKAQGRDYLVQTYGKRSRQVLSDAELLEFLYYLESQPTP</sequence>